<dbReference type="PROSITE" id="PS51257">
    <property type="entry name" value="PROKAR_LIPOPROTEIN"/>
    <property type="match status" value="1"/>
</dbReference>
<organism evidence="1 2">
    <name type="scientific">Pendulispora brunnea</name>
    <dbReference type="NCBI Taxonomy" id="2905690"/>
    <lineage>
        <taxon>Bacteria</taxon>
        <taxon>Pseudomonadati</taxon>
        <taxon>Myxococcota</taxon>
        <taxon>Myxococcia</taxon>
        <taxon>Myxococcales</taxon>
        <taxon>Sorangiineae</taxon>
        <taxon>Pendulisporaceae</taxon>
        <taxon>Pendulispora</taxon>
    </lineage>
</organism>
<protein>
    <submittedName>
        <fullName evidence="1">Uncharacterized protein</fullName>
    </submittedName>
</protein>
<keyword evidence="2" id="KW-1185">Reference proteome</keyword>
<gene>
    <name evidence="1" type="ORF">LZC95_06645</name>
</gene>
<proteinExistence type="predicted"/>
<name>A0ABZ2KG73_9BACT</name>
<dbReference type="EMBL" id="CP089982">
    <property type="protein sequence ID" value="WXA96517.1"/>
    <property type="molecule type" value="Genomic_DNA"/>
</dbReference>
<accession>A0ABZ2KG73</accession>
<sequence length="61" mass="6671">MRANARKRRRAAGFTPVEQVLSIAALLGCFVYPMSLAARAAGQRLAGQMDTAHKTLLTQQR</sequence>
<dbReference type="Proteomes" id="UP001379533">
    <property type="component" value="Chromosome"/>
</dbReference>
<reference evidence="1 2" key="1">
    <citation type="submission" date="2021-12" db="EMBL/GenBank/DDBJ databases">
        <title>Discovery of the Pendulisporaceae a myxobacterial family with distinct sporulation behavior and unique specialized metabolism.</title>
        <authorList>
            <person name="Garcia R."/>
            <person name="Popoff A."/>
            <person name="Bader C.D."/>
            <person name="Loehr J."/>
            <person name="Walesch S."/>
            <person name="Walt C."/>
            <person name="Boldt J."/>
            <person name="Bunk B."/>
            <person name="Haeckl F.J.F.P.J."/>
            <person name="Gunesch A.P."/>
            <person name="Birkelbach J."/>
            <person name="Nuebel U."/>
            <person name="Pietschmann T."/>
            <person name="Bach T."/>
            <person name="Mueller R."/>
        </authorList>
    </citation>
    <scope>NUCLEOTIDE SEQUENCE [LARGE SCALE GENOMIC DNA]</scope>
    <source>
        <strain evidence="1 2">MSr12523</strain>
    </source>
</reference>
<dbReference type="RefSeq" id="WP_394847133.1">
    <property type="nucleotide sequence ID" value="NZ_CP089982.1"/>
</dbReference>
<evidence type="ECO:0000313" key="2">
    <source>
        <dbReference type="Proteomes" id="UP001379533"/>
    </source>
</evidence>
<evidence type="ECO:0000313" key="1">
    <source>
        <dbReference type="EMBL" id="WXA96517.1"/>
    </source>
</evidence>